<organism evidence="1 2">
    <name type="scientific">Patagioenas fasciata monilis</name>
    <dbReference type="NCBI Taxonomy" id="372326"/>
    <lineage>
        <taxon>Eukaryota</taxon>
        <taxon>Metazoa</taxon>
        <taxon>Chordata</taxon>
        <taxon>Craniata</taxon>
        <taxon>Vertebrata</taxon>
        <taxon>Euteleostomi</taxon>
        <taxon>Archelosauria</taxon>
        <taxon>Archosauria</taxon>
        <taxon>Dinosauria</taxon>
        <taxon>Saurischia</taxon>
        <taxon>Theropoda</taxon>
        <taxon>Coelurosauria</taxon>
        <taxon>Aves</taxon>
        <taxon>Neognathae</taxon>
        <taxon>Neoaves</taxon>
        <taxon>Columbimorphae</taxon>
        <taxon>Columbiformes</taxon>
        <taxon>Columbidae</taxon>
        <taxon>Patagioenas</taxon>
    </lineage>
</organism>
<accession>A0A1V4JC26</accession>
<gene>
    <name evidence="1" type="ORF">AV530_012706</name>
</gene>
<dbReference type="EMBL" id="LSYS01008075">
    <property type="protein sequence ID" value="OPJ69726.1"/>
    <property type="molecule type" value="Genomic_DNA"/>
</dbReference>
<proteinExistence type="predicted"/>
<dbReference type="Proteomes" id="UP000190648">
    <property type="component" value="Unassembled WGS sequence"/>
</dbReference>
<protein>
    <submittedName>
        <fullName evidence="1">Uncharacterized protein</fullName>
    </submittedName>
</protein>
<sequence>MALPSSRFTALDIPRSEPRLWDVLQGGNVWLQGARGGETPSLAAVCTLRRERTGRQMSLIQGEEQWWREGKAACALCGDLPEDSSLFSFYGVLGMNFRSLWKEEADNEEGDSANISRHYWEFESMSLEVQAHSACCRLHPSCLDSDP</sequence>
<dbReference type="AlphaFoldDB" id="A0A1V4JC26"/>
<keyword evidence="2" id="KW-1185">Reference proteome</keyword>
<reference evidence="1 2" key="1">
    <citation type="submission" date="2016-02" db="EMBL/GenBank/DDBJ databases">
        <title>Band-tailed pigeon sequencing and assembly.</title>
        <authorList>
            <person name="Soares A.E."/>
            <person name="Novak B.J."/>
            <person name="Rice E.S."/>
            <person name="O'Connell B."/>
            <person name="Chang D."/>
            <person name="Weber S."/>
            <person name="Shapiro B."/>
        </authorList>
    </citation>
    <scope>NUCLEOTIDE SEQUENCE [LARGE SCALE GENOMIC DNA]</scope>
    <source>
        <strain evidence="1">BTP2013</strain>
        <tissue evidence="1">Blood</tissue>
    </source>
</reference>
<evidence type="ECO:0000313" key="2">
    <source>
        <dbReference type="Proteomes" id="UP000190648"/>
    </source>
</evidence>
<comment type="caution">
    <text evidence="1">The sequence shown here is derived from an EMBL/GenBank/DDBJ whole genome shotgun (WGS) entry which is preliminary data.</text>
</comment>
<evidence type="ECO:0000313" key="1">
    <source>
        <dbReference type="EMBL" id="OPJ69726.1"/>
    </source>
</evidence>
<name>A0A1V4JC26_PATFA</name>